<dbReference type="SMART" id="SM00476">
    <property type="entry name" value="DNaseIc"/>
    <property type="match status" value="1"/>
</dbReference>
<dbReference type="SUPFAM" id="SSF56219">
    <property type="entry name" value="DNase I-like"/>
    <property type="match status" value="1"/>
</dbReference>
<accession>A0A9D3Y3K8</accession>
<gene>
    <name evidence="6" type="ORF">DPMN_194856</name>
</gene>
<protein>
    <recommendedName>
        <fullName evidence="5">Endonuclease/exonuclease/phosphatase domain-containing protein</fullName>
    </recommendedName>
</protein>
<evidence type="ECO:0000256" key="2">
    <source>
        <dbReference type="ARBA" id="ARBA00022722"/>
    </source>
</evidence>
<dbReference type="InterPro" id="IPR016202">
    <property type="entry name" value="DNase_I"/>
</dbReference>
<keyword evidence="2" id="KW-0540">Nuclease</keyword>
<dbReference type="Gene3D" id="3.60.10.10">
    <property type="entry name" value="Endonuclease/exonuclease/phosphatase"/>
    <property type="match status" value="1"/>
</dbReference>
<dbReference type="CDD" id="cd10282">
    <property type="entry name" value="DNase1"/>
    <property type="match status" value="1"/>
</dbReference>
<dbReference type="OrthoDB" id="10061407at2759"/>
<dbReference type="PANTHER" id="PTHR11371">
    <property type="entry name" value="DEOXYRIBONUCLEASE"/>
    <property type="match status" value="1"/>
</dbReference>
<organism evidence="6 7">
    <name type="scientific">Dreissena polymorpha</name>
    <name type="common">Zebra mussel</name>
    <name type="synonym">Mytilus polymorpha</name>
    <dbReference type="NCBI Taxonomy" id="45954"/>
    <lineage>
        <taxon>Eukaryota</taxon>
        <taxon>Metazoa</taxon>
        <taxon>Spiralia</taxon>
        <taxon>Lophotrochozoa</taxon>
        <taxon>Mollusca</taxon>
        <taxon>Bivalvia</taxon>
        <taxon>Autobranchia</taxon>
        <taxon>Heteroconchia</taxon>
        <taxon>Euheterodonta</taxon>
        <taxon>Imparidentia</taxon>
        <taxon>Neoheterodontei</taxon>
        <taxon>Myida</taxon>
        <taxon>Dreissenoidea</taxon>
        <taxon>Dreissenidae</taxon>
        <taxon>Dreissena</taxon>
    </lineage>
</organism>
<dbReference type="GO" id="GO:0003677">
    <property type="term" value="F:DNA binding"/>
    <property type="evidence" value="ECO:0007669"/>
    <property type="project" value="TreeGrafter"/>
</dbReference>
<reference evidence="6" key="1">
    <citation type="journal article" date="2019" name="bioRxiv">
        <title>The Genome of the Zebra Mussel, Dreissena polymorpha: A Resource for Invasive Species Research.</title>
        <authorList>
            <person name="McCartney M.A."/>
            <person name="Auch B."/>
            <person name="Kono T."/>
            <person name="Mallez S."/>
            <person name="Zhang Y."/>
            <person name="Obille A."/>
            <person name="Becker A."/>
            <person name="Abrahante J.E."/>
            <person name="Garbe J."/>
            <person name="Badalamenti J.P."/>
            <person name="Herman A."/>
            <person name="Mangelson H."/>
            <person name="Liachko I."/>
            <person name="Sullivan S."/>
            <person name="Sone E.D."/>
            <person name="Koren S."/>
            <person name="Silverstein K.A.T."/>
            <person name="Beckman K.B."/>
            <person name="Gohl D.M."/>
        </authorList>
    </citation>
    <scope>NUCLEOTIDE SEQUENCE</scope>
    <source>
        <strain evidence="6">Duluth1</strain>
        <tissue evidence="6">Whole animal</tissue>
    </source>
</reference>
<evidence type="ECO:0000313" key="7">
    <source>
        <dbReference type="Proteomes" id="UP000828390"/>
    </source>
</evidence>
<dbReference type="PRINTS" id="PR00130">
    <property type="entry name" value="DNASEI"/>
</dbReference>
<sequence length="450" mass="50244">MCYHTVLFAFGLCLVSMTTGFILNGEPIRNTNSSLPSMAAPPLRVGSFNIQVFGQTKYSKPEIMAVIVKILSRYDIVQVLEIRDATGAAFEHLLADLNNYVKVHIGLSAVYGKVISPRLGRTSSKEQYGFLYRTSKVNVSDTYLYSDTHDVFEREPYGVQFHSPTTVVQDFVLMANHIQPSAAVLEMDQLPAVYDEFTRHFRVQDVIIAGDFNADCQYMKPSDWLNISLRTDQRFTWLVQDDLDTTVGVTACSYDKFVLGGDLIAHAVVPDSVQAYRFDEDLAINRSFAVEISDHYPIEMQIKGSPNIQTQKHLVSSVSFTVTNSFSVSKDTDIQNVYHVPSCTTSPFVVKLLMDGTRMDHMDIVANLRDVDSIIPQLQNFSANCPRILTPETLSMVDGYVRSGMLTASLPDVYGLVYSPNVHVFETAIRCSLQLPYICSVTVSKQISGN</sequence>
<proteinExistence type="inferred from homology"/>
<dbReference type="GO" id="GO:0006308">
    <property type="term" value="P:DNA catabolic process"/>
    <property type="evidence" value="ECO:0007669"/>
    <property type="project" value="InterPro"/>
</dbReference>
<evidence type="ECO:0000256" key="4">
    <source>
        <dbReference type="SAM" id="SignalP"/>
    </source>
</evidence>
<evidence type="ECO:0000313" key="6">
    <source>
        <dbReference type="EMBL" id="KAH3692406.1"/>
    </source>
</evidence>
<feature type="signal peptide" evidence="4">
    <location>
        <begin position="1"/>
        <end position="20"/>
    </location>
</feature>
<dbReference type="GO" id="GO:0005634">
    <property type="term" value="C:nucleus"/>
    <property type="evidence" value="ECO:0007669"/>
    <property type="project" value="TreeGrafter"/>
</dbReference>
<feature type="domain" description="Endonuclease/exonuclease/phosphatase" evidence="5">
    <location>
        <begin position="47"/>
        <end position="295"/>
    </location>
</feature>
<dbReference type="GO" id="GO:0004530">
    <property type="term" value="F:deoxyribonuclease I activity"/>
    <property type="evidence" value="ECO:0007669"/>
    <property type="project" value="TreeGrafter"/>
</dbReference>
<dbReference type="Proteomes" id="UP000828390">
    <property type="component" value="Unassembled WGS sequence"/>
</dbReference>
<dbReference type="AlphaFoldDB" id="A0A9D3Y3K8"/>
<dbReference type="PANTHER" id="PTHR11371:SF33">
    <property type="entry name" value="ENDONUCLEASE_EXONUCLEASE_PHOSPHATASE DOMAIN-CONTAINING PROTEIN"/>
    <property type="match status" value="1"/>
</dbReference>
<comment type="similarity">
    <text evidence="1">Belongs to the DNase I family.</text>
</comment>
<comment type="caution">
    <text evidence="6">The sequence shown here is derived from an EMBL/GenBank/DDBJ whole genome shotgun (WGS) entry which is preliminary data.</text>
</comment>
<dbReference type="InterPro" id="IPR036691">
    <property type="entry name" value="Endo/exonu/phosph_ase_sf"/>
</dbReference>
<name>A0A9D3Y3K8_DREPO</name>
<dbReference type="InterPro" id="IPR005135">
    <property type="entry name" value="Endo/exonuclease/phosphatase"/>
</dbReference>
<keyword evidence="3" id="KW-0378">Hydrolase</keyword>
<dbReference type="EMBL" id="JAIWYP010000023">
    <property type="protein sequence ID" value="KAH3692406.1"/>
    <property type="molecule type" value="Genomic_DNA"/>
</dbReference>
<feature type="chain" id="PRO_5039667095" description="Endonuclease/exonuclease/phosphatase domain-containing protein" evidence="4">
    <location>
        <begin position="21"/>
        <end position="450"/>
    </location>
</feature>
<evidence type="ECO:0000256" key="3">
    <source>
        <dbReference type="ARBA" id="ARBA00022801"/>
    </source>
</evidence>
<dbReference type="Pfam" id="PF03372">
    <property type="entry name" value="Exo_endo_phos"/>
    <property type="match status" value="1"/>
</dbReference>
<keyword evidence="7" id="KW-1185">Reference proteome</keyword>
<keyword evidence="4" id="KW-0732">Signal</keyword>
<reference evidence="6" key="2">
    <citation type="submission" date="2020-11" db="EMBL/GenBank/DDBJ databases">
        <authorList>
            <person name="McCartney M.A."/>
            <person name="Auch B."/>
            <person name="Kono T."/>
            <person name="Mallez S."/>
            <person name="Becker A."/>
            <person name="Gohl D.M."/>
            <person name="Silverstein K.A.T."/>
            <person name="Koren S."/>
            <person name="Bechman K.B."/>
            <person name="Herman A."/>
            <person name="Abrahante J.E."/>
            <person name="Garbe J."/>
        </authorList>
    </citation>
    <scope>NUCLEOTIDE SEQUENCE</scope>
    <source>
        <strain evidence="6">Duluth1</strain>
        <tissue evidence="6">Whole animal</tissue>
    </source>
</reference>
<evidence type="ECO:0000259" key="5">
    <source>
        <dbReference type="Pfam" id="PF03372"/>
    </source>
</evidence>
<evidence type="ECO:0000256" key="1">
    <source>
        <dbReference type="ARBA" id="ARBA00007359"/>
    </source>
</evidence>